<name>Q2R387_ORYSJ</name>
<reference evidence="2" key="3">
    <citation type="submission" date="2006-01" db="EMBL/GenBank/DDBJ databases">
        <authorList>
            <person name="Buell R."/>
        </authorList>
    </citation>
    <scope>NUCLEOTIDE SEQUENCE</scope>
</reference>
<evidence type="ECO:0000313" key="2">
    <source>
        <dbReference type="EMBL" id="ABA94053.1"/>
    </source>
</evidence>
<accession>Q2R387</accession>
<dbReference type="EMBL" id="DP000010">
    <property type="protein sequence ID" value="ABA94053.1"/>
    <property type="molecule type" value="Genomic_DNA"/>
</dbReference>
<protein>
    <submittedName>
        <fullName evidence="2">Uncharacterized protein</fullName>
    </submittedName>
</protein>
<sequence length="269" mass="29750">MPPAAPHNALPRVLAFYHYWRKIYDGWGKRINGGRRAAGLAFLIWFGPTQRLTVAEPELVREIFLTRTEAFDRYEAHPVVRQLESDGLEGAADSAEADTVGEGRRSAARKAGGVEREQEAAAHEATDGGGVEHEQEVVAREEAVECWPIRQKSLCMVAVSISVTTPFFVAVNGALLHLHSSSCCVFSLDDGGAAATAWWCRRKANLSLPPLRDWPPALTRSRRRQRRDDEDDDSPPVEAFLGTCHGQASRVWGNLAISKNFLPLLARKL</sequence>
<feature type="region of interest" description="Disordered" evidence="1">
    <location>
        <begin position="85"/>
        <end position="133"/>
    </location>
</feature>
<reference evidence="2" key="1">
    <citation type="journal article" date="2005" name="BMC Biol.">
        <title>The sequence of rice chromosomes 11 and 12, rich in disease resistance genes and recent gene duplications.</title>
        <authorList>
            <consortium name="The rice chromosomes 11 and 12 sequencing consortia"/>
        </authorList>
    </citation>
    <scope>NUCLEOTIDE SEQUENCE [LARGE SCALE GENOMIC DNA]</scope>
</reference>
<feature type="compositionally biased region" description="Basic and acidic residues" evidence="1">
    <location>
        <begin position="112"/>
        <end position="133"/>
    </location>
</feature>
<evidence type="ECO:0000256" key="1">
    <source>
        <dbReference type="SAM" id="MobiDB-lite"/>
    </source>
</evidence>
<organism evidence="2">
    <name type="scientific">Oryza sativa subsp. japonica</name>
    <name type="common">Rice</name>
    <dbReference type="NCBI Taxonomy" id="39947"/>
    <lineage>
        <taxon>Eukaryota</taxon>
        <taxon>Viridiplantae</taxon>
        <taxon>Streptophyta</taxon>
        <taxon>Embryophyta</taxon>
        <taxon>Tracheophyta</taxon>
        <taxon>Spermatophyta</taxon>
        <taxon>Magnoliopsida</taxon>
        <taxon>Liliopsida</taxon>
        <taxon>Poales</taxon>
        <taxon>Poaceae</taxon>
        <taxon>BOP clade</taxon>
        <taxon>Oryzoideae</taxon>
        <taxon>Oryzeae</taxon>
        <taxon>Oryzinae</taxon>
        <taxon>Oryza</taxon>
        <taxon>Oryza sativa</taxon>
    </lineage>
</organism>
<proteinExistence type="predicted"/>
<reference evidence="2" key="2">
    <citation type="submission" date="2005-04" db="EMBL/GenBank/DDBJ databases">
        <authorList>
            <person name="Buell C.R."/>
            <person name="Wing R.A."/>
            <person name="McCombie W.A."/>
            <person name="Ouyang S."/>
        </authorList>
    </citation>
    <scope>NUCLEOTIDE SEQUENCE</scope>
</reference>
<gene>
    <name evidence="2" type="ordered locus">LOC_Os11g32790</name>
</gene>
<dbReference type="AlphaFoldDB" id="Q2R387"/>
<feature type="region of interest" description="Disordered" evidence="1">
    <location>
        <begin position="217"/>
        <end position="237"/>
    </location>
</feature>